<dbReference type="KEGG" id="psyo:PB01_12945"/>
<feature type="binding site" evidence="13">
    <location>
        <position position="517"/>
    </location>
    <ligand>
        <name>Zn(2+)</name>
        <dbReference type="ChEBI" id="CHEBI:29105"/>
        <note>catalytic</note>
    </ligand>
</feature>
<dbReference type="Pfam" id="PF03129">
    <property type="entry name" value="HGTP_anticodon"/>
    <property type="match status" value="1"/>
</dbReference>
<dbReference type="InterPro" id="IPR004154">
    <property type="entry name" value="Anticodon-bd"/>
</dbReference>
<dbReference type="GO" id="GO:0006435">
    <property type="term" value="P:threonyl-tRNA aminoacylation"/>
    <property type="evidence" value="ECO:0007669"/>
    <property type="project" value="UniProtKB-UniRule"/>
</dbReference>
<accession>A0A5J6SNY4</accession>
<dbReference type="CDD" id="cd01667">
    <property type="entry name" value="TGS_ThrRS"/>
    <property type="match status" value="1"/>
</dbReference>
<comment type="subunit">
    <text evidence="13">Homodimer.</text>
</comment>
<dbReference type="InterPro" id="IPR033728">
    <property type="entry name" value="ThrRS_core"/>
</dbReference>
<evidence type="ECO:0000313" key="17">
    <source>
        <dbReference type="Proteomes" id="UP000325517"/>
    </source>
</evidence>
<dbReference type="PRINTS" id="PR01047">
    <property type="entry name" value="TRNASYNTHTHR"/>
</dbReference>
<dbReference type="GO" id="GO:0005737">
    <property type="term" value="C:cytoplasm"/>
    <property type="evidence" value="ECO:0007669"/>
    <property type="project" value="UniProtKB-SubCell"/>
</dbReference>
<dbReference type="InterPro" id="IPR002314">
    <property type="entry name" value="aa-tRNA-synt_IIb"/>
</dbReference>
<evidence type="ECO:0000256" key="11">
    <source>
        <dbReference type="ARBA" id="ARBA00023146"/>
    </source>
</evidence>
<dbReference type="Pfam" id="PF00587">
    <property type="entry name" value="tRNA-synt_2b"/>
    <property type="match status" value="1"/>
</dbReference>
<dbReference type="InterPro" id="IPR012947">
    <property type="entry name" value="tRNA_SAD"/>
</dbReference>
<evidence type="ECO:0000256" key="12">
    <source>
        <dbReference type="ARBA" id="ARBA00049515"/>
    </source>
</evidence>
<protein>
    <recommendedName>
        <fullName evidence="13">Threonine--tRNA ligase</fullName>
        <ecNumber evidence="13">6.1.1.3</ecNumber>
    </recommendedName>
    <alternativeName>
        <fullName evidence="13">Threonyl-tRNA synthetase</fullName>
        <shortName evidence="13">ThrRS</shortName>
    </alternativeName>
</protein>
<dbReference type="Gene3D" id="3.30.54.20">
    <property type="match status" value="1"/>
</dbReference>
<comment type="subcellular location">
    <subcellularLocation>
        <location evidence="13">Cytoplasm</location>
    </subcellularLocation>
</comment>
<name>A0A5J6SNY4_9BACI</name>
<evidence type="ECO:0000256" key="8">
    <source>
        <dbReference type="ARBA" id="ARBA00022840"/>
    </source>
</evidence>
<dbReference type="GO" id="GO:0004829">
    <property type="term" value="F:threonine-tRNA ligase activity"/>
    <property type="evidence" value="ECO:0007669"/>
    <property type="project" value="UniProtKB-UniRule"/>
</dbReference>
<dbReference type="AlphaFoldDB" id="A0A5J6SNY4"/>
<gene>
    <name evidence="13" type="primary">thrS</name>
    <name evidence="16" type="ORF">PB01_12945</name>
</gene>
<keyword evidence="4 13" id="KW-0436">Ligase</keyword>
<keyword evidence="3 13" id="KW-0820">tRNA-binding</keyword>
<dbReference type="SMART" id="SM00863">
    <property type="entry name" value="tRNA_SAD"/>
    <property type="match status" value="1"/>
</dbReference>
<dbReference type="OrthoDB" id="9802304at2"/>
<dbReference type="PROSITE" id="PS51880">
    <property type="entry name" value="TGS"/>
    <property type="match status" value="1"/>
</dbReference>
<dbReference type="EC" id="6.1.1.3" evidence="13"/>
<dbReference type="Gene3D" id="3.30.930.10">
    <property type="entry name" value="Bira Bifunctional Protein, Domain 2"/>
    <property type="match status" value="1"/>
</dbReference>
<dbReference type="Pfam" id="PF07973">
    <property type="entry name" value="tRNA_SAD"/>
    <property type="match status" value="1"/>
</dbReference>
<dbReference type="CDD" id="cd00771">
    <property type="entry name" value="ThrRS_core"/>
    <property type="match status" value="1"/>
</dbReference>
<keyword evidence="9 13" id="KW-0694">RNA-binding</keyword>
<dbReference type="SUPFAM" id="SSF55186">
    <property type="entry name" value="ThrRS/AlaRS common domain"/>
    <property type="match status" value="1"/>
</dbReference>
<dbReference type="EMBL" id="CP031223">
    <property type="protein sequence ID" value="QFF99668.1"/>
    <property type="molecule type" value="Genomic_DNA"/>
</dbReference>
<keyword evidence="10 13" id="KW-0648">Protein biosynthesis</keyword>
<dbReference type="InterPro" id="IPR018163">
    <property type="entry name" value="Thr/Ala-tRNA-synth_IIc_edit"/>
</dbReference>
<dbReference type="PANTHER" id="PTHR11451:SF56">
    <property type="entry name" value="THREONINE--TRNA LIGASE 1"/>
    <property type="match status" value="1"/>
</dbReference>
<evidence type="ECO:0000256" key="9">
    <source>
        <dbReference type="ARBA" id="ARBA00022884"/>
    </source>
</evidence>
<dbReference type="InterPro" id="IPR047246">
    <property type="entry name" value="ThrRS_anticodon"/>
</dbReference>
<feature type="binding site" evidence="13">
    <location>
        <position position="336"/>
    </location>
    <ligand>
        <name>Zn(2+)</name>
        <dbReference type="ChEBI" id="CHEBI:29105"/>
        <note>catalytic</note>
    </ligand>
</feature>
<feature type="binding site" evidence="13">
    <location>
        <position position="387"/>
    </location>
    <ligand>
        <name>Zn(2+)</name>
        <dbReference type="ChEBI" id="CHEBI:29105"/>
        <note>catalytic</note>
    </ligand>
</feature>
<feature type="domain" description="Aminoacyl-transfer RNA synthetases class-II family profile" evidence="14">
    <location>
        <begin position="243"/>
        <end position="540"/>
    </location>
</feature>
<dbReference type="CDD" id="cd00860">
    <property type="entry name" value="ThrRS_anticodon"/>
    <property type="match status" value="1"/>
</dbReference>
<dbReference type="Gene3D" id="3.10.20.30">
    <property type="match status" value="1"/>
</dbReference>
<dbReference type="PROSITE" id="PS50862">
    <property type="entry name" value="AA_TRNA_LIGASE_II"/>
    <property type="match status" value="1"/>
</dbReference>
<dbReference type="GO" id="GO:0016740">
    <property type="term" value="F:transferase activity"/>
    <property type="evidence" value="ECO:0007669"/>
    <property type="project" value="UniProtKB-ARBA"/>
</dbReference>
<dbReference type="FunFam" id="3.30.54.20:FF:000002">
    <property type="entry name" value="Threonine--tRNA ligase"/>
    <property type="match status" value="1"/>
</dbReference>
<dbReference type="InterPro" id="IPR012675">
    <property type="entry name" value="Beta-grasp_dom_sf"/>
</dbReference>
<evidence type="ECO:0000256" key="7">
    <source>
        <dbReference type="ARBA" id="ARBA00022833"/>
    </source>
</evidence>
<dbReference type="Proteomes" id="UP000325517">
    <property type="component" value="Chromosome"/>
</dbReference>
<dbReference type="FunFam" id="3.40.50.800:FF:000001">
    <property type="entry name" value="Threonine--tRNA ligase"/>
    <property type="match status" value="1"/>
</dbReference>
<evidence type="ECO:0000256" key="5">
    <source>
        <dbReference type="ARBA" id="ARBA00022723"/>
    </source>
</evidence>
<dbReference type="FunFam" id="3.30.980.10:FF:000005">
    <property type="entry name" value="Threonyl-tRNA synthetase, mitochondrial"/>
    <property type="match status" value="1"/>
</dbReference>
<evidence type="ECO:0000256" key="3">
    <source>
        <dbReference type="ARBA" id="ARBA00022555"/>
    </source>
</evidence>
<organism evidence="16 17">
    <name type="scientific">Psychrobacillus glaciei</name>
    <dbReference type="NCBI Taxonomy" id="2283160"/>
    <lineage>
        <taxon>Bacteria</taxon>
        <taxon>Bacillati</taxon>
        <taxon>Bacillota</taxon>
        <taxon>Bacilli</taxon>
        <taxon>Bacillales</taxon>
        <taxon>Bacillaceae</taxon>
        <taxon>Psychrobacillus</taxon>
    </lineage>
</organism>
<dbReference type="InterPro" id="IPR002320">
    <property type="entry name" value="Thr-tRNA-ligase_IIa"/>
</dbReference>
<keyword evidence="7 13" id="KW-0862">Zinc</keyword>
<dbReference type="SUPFAM" id="SSF52954">
    <property type="entry name" value="Class II aaRS ABD-related"/>
    <property type="match status" value="1"/>
</dbReference>
<dbReference type="Pfam" id="PF02824">
    <property type="entry name" value="TGS"/>
    <property type="match status" value="1"/>
</dbReference>
<comment type="cofactor">
    <cofactor evidence="13">
        <name>Zn(2+)</name>
        <dbReference type="ChEBI" id="CHEBI:29105"/>
    </cofactor>
    <text evidence="13">Binds 1 zinc ion per subunit.</text>
</comment>
<keyword evidence="6 13" id="KW-0547">Nucleotide-binding</keyword>
<proteinExistence type="inferred from homology"/>
<dbReference type="Gene3D" id="3.30.980.10">
    <property type="entry name" value="Threonyl-trna Synthetase, Chain A, domain 2"/>
    <property type="match status" value="1"/>
</dbReference>
<dbReference type="GO" id="GO:0000049">
    <property type="term" value="F:tRNA binding"/>
    <property type="evidence" value="ECO:0007669"/>
    <property type="project" value="UniProtKB-KW"/>
</dbReference>
<dbReference type="InterPro" id="IPR012676">
    <property type="entry name" value="TGS-like"/>
</dbReference>
<dbReference type="PANTHER" id="PTHR11451">
    <property type="entry name" value="THREONINE-TRNA LIGASE"/>
    <property type="match status" value="1"/>
</dbReference>
<evidence type="ECO:0000256" key="4">
    <source>
        <dbReference type="ARBA" id="ARBA00022598"/>
    </source>
</evidence>
<dbReference type="HAMAP" id="MF_00184">
    <property type="entry name" value="Thr_tRNA_synth"/>
    <property type="match status" value="1"/>
</dbReference>
<dbReference type="InterPro" id="IPR006195">
    <property type="entry name" value="aa-tRNA-synth_II"/>
</dbReference>
<evidence type="ECO:0000256" key="10">
    <source>
        <dbReference type="ARBA" id="ARBA00022917"/>
    </source>
</evidence>
<dbReference type="NCBIfam" id="TIGR00418">
    <property type="entry name" value="thrS"/>
    <property type="match status" value="1"/>
</dbReference>
<comment type="catalytic activity">
    <reaction evidence="12 13">
        <text>tRNA(Thr) + L-threonine + ATP = L-threonyl-tRNA(Thr) + AMP + diphosphate + H(+)</text>
        <dbReference type="Rhea" id="RHEA:24624"/>
        <dbReference type="Rhea" id="RHEA-COMP:9670"/>
        <dbReference type="Rhea" id="RHEA-COMP:9704"/>
        <dbReference type="ChEBI" id="CHEBI:15378"/>
        <dbReference type="ChEBI" id="CHEBI:30616"/>
        <dbReference type="ChEBI" id="CHEBI:33019"/>
        <dbReference type="ChEBI" id="CHEBI:57926"/>
        <dbReference type="ChEBI" id="CHEBI:78442"/>
        <dbReference type="ChEBI" id="CHEBI:78534"/>
        <dbReference type="ChEBI" id="CHEBI:456215"/>
        <dbReference type="EC" id="6.1.1.3"/>
    </reaction>
</comment>
<sequence>MTEVIKLKFPDGAVKEFPMSTSTEEIAQSISPGLRKKALAGKLSGQLIDLKTPITKDGDIAIITPESDEALEILRHSSAHLLAQAVKRLFKDVKLGIGPVIENGFYYDIDSPNPITADDLVLIEKEMKKIINENIEIVRHDVSREVAFAKFKEDEYKVELLGAIPEGEQVSIYEQGDFFDLCRGVHVPSTGKLKEFKLLSIAGAYWRGNSDNKMLQRIYGTAFFKKEELAHHLQMLEEAKERDHRKIGKELDLFMNSQKVGQGLPLWLPNGATIRRVIERYIVDKELKLGYKHVYTPVLGSKELYETSGHWEHYQDSMFPPMEMDNETLVLRPMNCPHHMMIFKNGMHSYRNLPLRIAELGTMHRYEMSGAVSGLQRVRGMTLNDAHLFVRPDQIKVEFQKVVELIISVYKDFDLKDYSFRLSYRDPADKEKYFDDDAMWEKAQSMLKEAMDELGLDYFEAEGEAAFYGPKLDVQVKTAIGKEETLSTVQLDFLLPERFDLTYVGEDGKPHRPVVIHRGVVSTMERFVAFLIEEYKGAFPTWLAPVQVEIIPVSNEVHFEYAKQIEEQLVAVGLRVEMDDREEKLGYKIREAQMHKIPYMLVLGDKELEAGNVNVRKYGEQNSESIPFDEFLTRIQEEVSH</sequence>
<keyword evidence="2 13" id="KW-0963">Cytoplasm</keyword>
<keyword evidence="17" id="KW-1185">Reference proteome</keyword>
<keyword evidence="5 13" id="KW-0479">Metal-binding</keyword>
<dbReference type="GO" id="GO:0005524">
    <property type="term" value="F:ATP binding"/>
    <property type="evidence" value="ECO:0007669"/>
    <property type="project" value="UniProtKB-UniRule"/>
</dbReference>
<dbReference type="RefSeq" id="WP_151700572.1">
    <property type="nucleotide sequence ID" value="NZ_CP031223.1"/>
</dbReference>
<comment type="caution">
    <text evidence="13">Lacks conserved residue(s) required for the propagation of feature annotation.</text>
</comment>
<evidence type="ECO:0000259" key="15">
    <source>
        <dbReference type="PROSITE" id="PS51880"/>
    </source>
</evidence>
<dbReference type="FunFam" id="3.30.930.10:FF:000002">
    <property type="entry name" value="Threonine--tRNA ligase"/>
    <property type="match status" value="1"/>
</dbReference>
<evidence type="ECO:0000256" key="6">
    <source>
        <dbReference type="ARBA" id="ARBA00022741"/>
    </source>
</evidence>
<dbReference type="FunFam" id="3.10.20.30:FF:000005">
    <property type="entry name" value="Threonine--tRNA ligase"/>
    <property type="match status" value="1"/>
</dbReference>
<comment type="similarity">
    <text evidence="1 13">Belongs to the class-II aminoacyl-tRNA synthetase family.</text>
</comment>
<evidence type="ECO:0000256" key="1">
    <source>
        <dbReference type="ARBA" id="ARBA00008226"/>
    </source>
</evidence>
<keyword evidence="11 13" id="KW-0030">Aminoacyl-tRNA synthetase</keyword>
<reference evidence="16 17" key="1">
    <citation type="submission" date="2018-07" db="EMBL/GenBank/DDBJ databases">
        <title>Complete genome sequence of Psychrobacillus sp. PB01, isolated from iceberg, and comparative genome analysis of Psychrobacillus strains.</title>
        <authorList>
            <person name="Lee P.C."/>
        </authorList>
    </citation>
    <scope>NUCLEOTIDE SEQUENCE [LARGE SCALE GENOMIC DNA]</scope>
    <source>
        <strain evidence="16 17">PB01</strain>
    </source>
</reference>
<evidence type="ECO:0000313" key="16">
    <source>
        <dbReference type="EMBL" id="QFF99668.1"/>
    </source>
</evidence>
<dbReference type="GO" id="GO:0140096">
    <property type="term" value="F:catalytic activity, acting on a protein"/>
    <property type="evidence" value="ECO:0007669"/>
    <property type="project" value="UniProtKB-ARBA"/>
</dbReference>
<keyword evidence="8 13" id="KW-0067">ATP-binding</keyword>
<dbReference type="InterPro" id="IPR004095">
    <property type="entry name" value="TGS"/>
</dbReference>
<dbReference type="SUPFAM" id="SSF55681">
    <property type="entry name" value="Class II aaRS and biotin synthetases"/>
    <property type="match status" value="1"/>
</dbReference>
<dbReference type="SUPFAM" id="SSF81271">
    <property type="entry name" value="TGS-like"/>
    <property type="match status" value="1"/>
</dbReference>
<dbReference type="GO" id="GO:0046872">
    <property type="term" value="F:metal ion binding"/>
    <property type="evidence" value="ECO:0007669"/>
    <property type="project" value="UniProtKB-KW"/>
</dbReference>
<evidence type="ECO:0000256" key="13">
    <source>
        <dbReference type="HAMAP-Rule" id="MF_00184"/>
    </source>
</evidence>
<dbReference type="Gene3D" id="3.40.50.800">
    <property type="entry name" value="Anticodon-binding domain"/>
    <property type="match status" value="1"/>
</dbReference>
<evidence type="ECO:0000259" key="14">
    <source>
        <dbReference type="PROSITE" id="PS50862"/>
    </source>
</evidence>
<feature type="domain" description="TGS" evidence="15">
    <location>
        <begin position="1"/>
        <end position="64"/>
    </location>
</feature>
<evidence type="ECO:0000256" key="2">
    <source>
        <dbReference type="ARBA" id="ARBA00022490"/>
    </source>
</evidence>
<dbReference type="InterPro" id="IPR045864">
    <property type="entry name" value="aa-tRNA-synth_II/BPL/LPL"/>
</dbReference>
<dbReference type="InterPro" id="IPR036621">
    <property type="entry name" value="Anticodon-bd_dom_sf"/>
</dbReference>